<keyword evidence="1 3" id="KW-0472">Membrane</keyword>
<dbReference type="PANTHER" id="PTHR13315">
    <property type="entry name" value="METALLO PHOSPHOESTERASE RELATED"/>
    <property type="match status" value="1"/>
</dbReference>
<dbReference type="GO" id="GO:0005783">
    <property type="term" value="C:endoplasmic reticulum"/>
    <property type="evidence" value="ECO:0007669"/>
    <property type="project" value="TreeGrafter"/>
</dbReference>
<dbReference type="GO" id="GO:0016020">
    <property type="term" value="C:membrane"/>
    <property type="evidence" value="ECO:0007669"/>
    <property type="project" value="GOC"/>
</dbReference>
<evidence type="ECO:0000256" key="2">
    <source>
        <dbReference type="SAM" id="MobiDB-lite"/>
    </source>
</evidence>
<dbReference type="InterPro" id="IPR029052">
    <property type="entry name" value="Metallo-depent_PP-like"/>
</dbReference>
<proteinExistence type="predicted"/>
<keyword evidence="3" id="KW-1133">Transmembrane helix</keyword>
<evidence type="ECO:0000313" key="4">
    <source>
        <dbReference type="EMBL" id="KAF1954928.1"/>
    </source>
</evidence>
<dbReference type="InterPro" id="IPR033308">
    <property type="entry name" value="PGAP5/Cdc1/Ted1"/>
</dbReference>
<dbReference type="OrthoDB" id="9984693at2759"/>
<dbReference type="Proteomes" id="UP000800035">
    <property type="component" value="Unassembled WGS sequence"/>
</dbReference>
<evidence type="ECO:0008006" key="6">
    <source>
        <dbReference type="Google" id="ProtNLM"/>
    </source>
</evidence>
<sequence>MQFSRFFFCIACVLSPIAFLGTSWLYLYPIFDRACAFPTPPGNVNGKEDKAPFRLLALGDPQLEGDTSLPKPGAPIFPSLAFLHTNVTSLLRAGNYTQAFDVCRAKYWDDGGWKGWGARLGKEGVKYIWGKRKWIDLWGNDWYLAHIVRTLRWWTGPSHVVVLGDLLGSQWIGDEEFERRSKRYWEVVVKGMERVPDYIMTGEDVGMDGSEGIVEGIVEGKKENGAKERAEGVVEAWSDEQGEQEVQEKPKKWGGTREVLGTDKRWESRVINIAGNHDIGYAGDIDEKRIERFERVFGRVNWDIVFTLPNTSTSSSSSSSSSPDGSPPPELRLVILNSMNLDTPAWTPSLQRESYDFMNHIVSTSRPVTDKTHATILLTHIPFHKESGICIDSPFFTFFEGGSGVKEQNMLSKYVSKMLLESIFGLSGNMDAEGGGFGRRGIVINGHDHAGCDVLHWIEQPGVKSRCPEDVLSSMELEQVNLQGVTVNASEASTFVSAATNETEADTQFAAQELQPSDPEDSEDPRFQTIRYPHPPYTVSNTSAPTLSSCLSLNHVPRLREITIRSMMGDYAGYAGFLSAWFDPTLGEQGEWNMEFSTCGMGTQHWWWVFHVVDLIFVTALVSGGVAVVVERNLTEVGENRKAVKEEEKAQNDSAMNNGEE</sequence>
<feature type="transmembrane region" description="Helical" evidence="3">
    <location>
        <begin position="7"/>
        <end position="27"/>
    </location>
</feature>
<dbReference type="EMBL" id="ML976996">
    <property type="protein sequence ID" value="KAF1954928.1"/>
    <property type="molecule type" value="Genomic_DNA"/>
</dbReference>
<evidence type="ECO:0000256" key="1">
    <source>
        <dbReference type="ARBA" id="ARBA00023136"/>
    </source>
</evidence>
<evidence type="ECO:0000313" key="5">
    <source>
        <dbReference type="Proteomes" id="UP000800035"/>
    </source>
</evidence>
<feature type="region of interest" description="Disordered" evidence="2">
    <location>
        <begin position="311"/>
        <end position="331"/>
    </location>
</feature>
<name>A0A6A5TRA2_9PLEO</name>
<gene>
    <name evidence="4" type="ORF">CC80DRAFT_447968</name>
</gene>
<accession>A0A6A5TRA2</accession>
<dbReference type="AlphaFoldDB" id="A0A6A5TRA2"/>
<feature type="compositionally biased region" description="Low complexity" evidence="2">
    <location>
        <begin position="311"/>
        <end position="322"/>
    </location>
</feature>
<dbReference type="PANTHER" id="PTHR13315:SF1">
    <property type="entry name" value="PROTEIN TED1"/>
    <property type="match status" value="1"/>
</dbReference>
<keyword evidence="5" id="KW-1185">Reference proteome</keyword>
<protein>
    <recommendedName>
        <fullName evidence="6">Calcineurin-like phosphoesterase domain-containing protein</fullName>
    </recommendedName>
</protein>
<evidence type="ECO:0000256" key="3">
    <source>
        <dbReference type="SAM" id="Phobius"/>
    </source>
</evidence>
<dbReference type="GO" id="GO:0006506">
    <property type="term" value="P:GPI anchor biosynthetic process"/>
    <property type="evidence" value="ECO:0007669"/>
    <property type="project" value="InterPro"/>
</dbReference>
<organism evidence="4 5">
    <name type="scientific">Byssothecium circinans</name>
    <dbReference type="NCBI Taxonomy" id="147558"/>
    <lineage>
        <taxon>Eukaryota</taxon>
        <taxon>Fungi</taxon>
        <taxon>Dikarya</taxon>
        <taxon>Ascomycota</taxon>
        <taxon>Pezizomycotina</taxon>
        <taxon>Dothideomycetes</taxon>
        <taxon>Pleosporomycetidae</taxon>
        <taxon>Pleosporales</taxon>
        <taxon>Massarineae</taxon>
        <taxon>Massarinaceae</taxon>
        <taxon>Byssothecium</taxon>
    </lineage>
</organism>
<dbReference type="SUPFAM" id="SSF56300">
    <property type="entry name" value="Metallo-dependent phosphatases"/>
    <property type="match status" value="1"/>
</dbReference>
<keyword evidence="3" id="KW-0812">Transmembrane</keyword>
<reference evidence="4" key="1">
    <citation type="journal article" date="2020" name="Stud. Mycol.">
        <title>101 Dothideomycetes genomes: a test case for predicting lifestyles and emergence of pathogens.</title>
        <authorList>
            <person name="Haridas S."/>
            <person name="Albert R."/>
            <person name="Binder M."/>
            <person name="Bloem J."/>
            <person name="Labutti K."/>
            <person name="Salamov A."/>
            <person name="Andreopoulos B."/>
            <person name="Baker S."/>
            <person name="Barry K."/>
            <person name="Bills G."/>
            <person name="Bluhm B."/>
            <person name="Cannon C."/>
            <person name="Castanera R."/>
            <person name="Culley D."/>
            <person name="Daum C."/>
            <person name="Ezra D."/>
            <person name="Gonzalez J."/>
            <person name="Henrissat B."/>
            <person name="Kuo A."/>
            <person name="Liang C."/>
            <person name="Lipzen A."/>
            <person name="Lutzoni F."/>
            <person name="Magnuson J."/>
            <person name="Mondo S."/>
            <person name="Nolan M."/>
            <person name="Ohm R."/>
            <person name="Pangilinan J."/>
            <person name="Park H.-J."/>
            <person name="Ramirez L."/>
            <person name="Alfaro M."/>
            <person name="Sun H."/>
            <person name="Tritt A."/>
            <person name="Yoshinaga Y."/>
            <person name="Zwiers L.-H."/>
            <person name="Turgeon B."/>
            <person name="Goodwin S."/>
            <person name="Spatafora J."/>
            <person name="Crous P."/>
            <person name="Grigoriev I."/>
        </authorList>
    </citation>
    <scope>NUCLEOTIDE SEQUENCE</scope>
    <source>
        <strain evidence="4">CBS 675.92</strain>
    </source>
</reference>